<feature type="chain" id="PRO_5047411780" evidence="1">
    <location>
        <begin position="24"/>
        <end position="139"/>
    </location>
</feature>
<accession>A0ABT3IRD6</accession>
<reference evidence="3 4" key="1">
    <citation type="submission" date="2022-10" db="EMBL/GenBank/DDBJ databases">
        <title>Chitinophaga nivalis PC15 sp. nov., isolated from Pyeongchang county, South Korea.</title>
        <authorList>
            <person name="Trinh H.N."/>
        </authorList>
    </citation>
    <scope>NUCLEOTIDE SEQUENCE [LARGE SCALE GENOMIC DNA]</scope>
    <source>
        <strain evidence="3 4">PC14</strain>
    </source>
</reference>
<dbReference type="NCBIfam" id="TIGR01409">
    <property type="entry name" value="TAT_signal_seq"/>
    <property type="match status" value="1"/>
</dbReference>
<dbReference type="PROSITE" id="PS51318">
    <property type="entry name" value="TAT"/>
    <property type="match status" value="1"/>
</dbReference>
<keyword evidence="4" id="KW-1185">Reference proteome</keyword>
<dbReference type="RefSeq" id="WP_264733340.1">
    <property type="nucleotide sequence ID" value="NZ_JAPDNR010000001.1"/>
</dbReference>
<comment type="caution">
    <text evidence="3">The sequence shown here is derived from an EMBL/GenBank/DDBJ whole genome shotgun (WGS) entry which is preliminary data.</text>
</comment>
<dbReference type="SMART" id="SM00886">
    <property type="entry name" value="Dabb"/>
    <property type="match status" value="1"/>
</dbReference>
<keyword evidence="1" id="KW-0732">Signal</keyword>
<evidence type="ECO:0000313" key="4">
    <source>
        <dbReference type="Proteomes" id="UP001207742"/>
    </source>
</evidence>
<sequence length="139" mass="15383">MKKTNRRKFIGTAAALCAATAAAAVPLPAITVNRTMVHHVFFWLRNPTATADRDQLIAGLQTLGDIDTVKALHIGIVADTAPRDVVDNTWSVSELIFFDDVAGQATYQTHPIHLAFIEKYSHLWNKVVVYDAQTIQKQL</sequence>
<dbReference type="InterPro" id="IPR013097">
    <property type="entry name" value="Dabb"/>
</dbReference>
<evidence type="ECO:0000256" key="1">
    <source>
        <dbReference type="SAM" id="SignalP"/>
    </source>
</evidence>
<dbReference type="SUPFAM" id="SSF54909">
    <property type="entry name" value="Dimeric alpha+beta barrel"/>
    <property type="match status" value="1"/>
</dbReference>
<proteinExistence type="predicted"/>
<evidence type="ECO:0000259" key="2">
    <source>
        <dbReference type="PROSITE" id="PS51502"/>
    </source>
</evidence>
<dbReference type="Proteomes" id="UP001207742">
    <property type="component" value="Unassembled WGS sequence"/>
</dbReference>
<dbReference type="Gene3D" id="3.30.70.100">
    <property type="match status" value="1"/>
</dbReference>
<dbReference type="EMBL" id="JAPDNS010000002">
    <property type="protein sequence ID" value="MCW3486524.1"/>
    <property type="molecule type" value="Genomic_DNA"/>
</dbReference>
<dbReference type="PROSITE" id="PS51502">
    <property type="entry name" value="S_R_A_B_BARREL"/>
    <property type="match status" value="1"/>
</dbReference>
<dbReference type="InterPro" id="IPR019546">
    <property type="entry name" value="TAT_signal_bac_arc"/>
</dbReference>
<dbReference type="InterPro" id="IPR006311">
    <property type="entry name" value="TAT_signal"/>
</dbReference>
<organism evidence="3 4">
    <name type="scientific">Chitinophaga nivalis</name>
    <dbReference type="NCBI Taxonomy" id="2991709"/>
    <lineage>
        <taxon>Bacteria</taxon>
        <taxon>Pseudomonadati</taxon>
        <taxon>Bacteroidota</taxon>
        <taxon>Chitinophagia</taxon>
        <taxon>Chitinophagales</taxon>
        <taxon>Chitinophagaceae</taxon>
        <taxon>Chitinophaga</taxon>
    </lineage>
</organism>
<dbReference type="Pfam" id="PF07876">
    <property type="entry name" value="Dabb"/>
    <property type="match status" value="1"/>
</dbReference>
<dbReference type="InterPro" id="IPR011008">
    <property type="entry name" value="Dimeric_a/b-barrel"/>
</dbReference>
<protein>
    <submittedName>
        <fullName evidence="3">Dabb family protein</fullName>
    </submittedName>
</protein>
<feature type="domain" description="Stress-response A/B barrel" evidence="2">
    <location>
        <begin position="36"/>
        <end position="132"/>
    </location>
</feature>
<name>A0ABT3IRD6_9BACT</name>
<gene>
    <name evidence="3" type="ORF">OL497_21660</name>
</gene>
<evidence type="ECO:0000313" key="3">
    <source>
        <dbReference type="EMBL" id="MCW3486524.1"/>
    </source>
</evidence>
<feature type="signal peptide" evidence="1">
    <location>
        <begin position="1"/>
        <end position="23"/>
    </location>
</feature>